<dbReference type="EMBL" id="FN655616">
    <property type="protein sequence ID" value="CBY39685.1"/>
    <property type="molecule type" value="Genomic_DNA"/>
</dbReference>
<evidence type="ECO:0000313" key="1">
    <source>
        <dbReference type="EMBL" id="CBY39685.1"/>
    </source>
</evidence>
<accession>E4YW50</accession>
<sequence>DSQIPYCGDRFRIITSPRSGNGVIGLRNAPSRCFAMILTCLSRQPWCQLLRQQDRDWQVWARIMSSQMYHLISTPLQ</sequence>
<proteinExistence type="predicted"/>
<feature type="non-terminal residue" evidence="1">
    <location>
        <position position="1"/>
    </location>
</feature>
<protein>
    <submittedName>
        <fullName evidence="1">Uncharacterized protein</fullName>
    </submittedName>
</protein>
<reference evidence="1" key="1">
    <citation type="journal article" date="2010" name="Science">
        <title>Plasticity of animal genome architecture unmasked by rapid evolution of a pelagic tunicate.</title>
        <authorList>
            <person name="Denoeud F."/>
            <person name="Henriet S."/>
            <person name="Mungpakdee S."/>
            <person name="Aury J.M."/>
            <person name="Da Silva C."/>
            <person name="Brinkmann H."/>
            <person name="Mikhaleva J."/>
            <person name="Olsen L.C."/>
            <person name="Jubin C."/>
            <person name="Canestro C."/>
            <person name="Bouquet J.M."/>
            <person name="Danks G."/>
            <person name="Poulain J."/>
            <person name="Campsteijn C."/>
            <person name="Adamski M."/>
            <person name="Cross I."/>
            <person name="Yadetie F."/>
            <person name="Muffato M."/>
            <person name="Louis A."/>
            <person name="Butcher S."/>
            <person name="Tsagkogeorga G."/>
            <person name="Konrad A."/>
            <person name="Singh S."/>
            <person name="Jensen M.F."/>
            <person name="Cong E.H."/>
            <person name="Eikeseth-Otteraa H."/>
            <person name="Noel B."/>
            <person name="Anthouard V."/>
            <person name="Porcel B.M."/>
            <person name="Kachouri-Lafond R."/>
            <person name="Nishino A."/>
            <person name="Ugolini M."/>
            <person name="Chourrout P."/>
            <person name="Nishida H."/>
            <person name="Aasland R."/>
            <person name="Huzurbazar S."/>
            <person name="Westhof E."/>
            <person name="Delsuc F."/>
            <person name="Lehrach H."/>
            <person name="Reinhardt R."/>
            <person name="Weissenbach J."/>
            <person name="Roy S.W."/>
            <person name="Artiguenave F."/>
            <person name="Postlethwait J.H."/>
            <person name="Manak J.R."/>
            <person name="Thompson E.M."/>
            <person name="Jaillon O."/>
            <person name="Du Pasquier L."/>
            <person name="Boudinot P."/>
            <person name="Liberles D.A."/>
            <person name="Volff J.N."/>
            <person name="Philippe H."/>
            <person name="Lenhard B."/>
            <person name="Roest Crollius H."/>
            <person name="Wincker P."/>
            <person name="Chourrout D."/>
        </authorList>
    </citation>
    <scope>NUCLEOTIDE SEQUENCE [LARGE SCALE GENOMIC DNA]</scope>
</reference>
<name>E4YW50_OIKDI</name>
<dbReference type="AlphaFoldDB" id="E4YW50"/>
<dbReference type="Proteomes" id="UP000011014">
    <property type="component" value="Unassembled WGS sequence"/>
</dbReference>
<gene>
    <name evidence="1" type="ORF">GSOID_T00020266001</name>
</gene>
<organism evidence="1">
    <name type="scientific">Oikopleura dioica</name>
    <name type="common">Tunicate</name>
    <dbReference type="NCBI Taxonomy" id="34765"/>
    <lineage>
        <taxon>Eukaryota</taxon>
        <taxon>Metazoa</taxon>
        <taxon>Chordata</taxon>
        <taxon>Tunicata</taxon>
        <taxon>Appendicularia</taxon>
        <taxon>Copelata</taxon>
        <taxon>Oikopleuridae</taxon>
        <taxon>Oikopleura</taxon>
    </lineage>
</organism>